<feature type="domain" description="Resolvase/invertase-type recombinase catalytic" evidence="2">
    <location>
        <begin position="4"/>
        <end position="138"/>
    </location>
</feature>
<dbReference type="SUPFAM" id="SSF53041">
    <property type="entry name" value="Resolvase-like"/>
    <property type="match status" value="1"/>
</dbReference>
<dbReference type="RefSeq" id="WP_064534770.1">
    <property type="nucleotide sequence ID" value="NZ_KX118105.1"/>
</dbReference>
<dbReference type="InterPro" id="IPR036162">
    <property type="entry name" value="Resolvase-like_N_sf"/>
</dbReference>
<sequence>MSGKKIGYKRVSTAQQKHDRQLLGVALDKEYLEIASGSKTDRPILNEMLSYIREGDTVYVHSLDRLGRDALHTINTIEAILAKEVGLVFVNENLTLDPHTDDPMKKMLLAVFSYFAEFEKKLLAERRDEGISIAKRNGLYKGKQPRHKLEKRLEIAKQFEDRDIRKFDKKKFLAENNISSTLLWRYRKEYEKHQQEELLKIMGTTMQLTELNKANIT</sequence>
<comment type="similarity">
    <text evidence="1">Belongs to the site-specific recombinase resolvase family.</text>
</comment>
<dbReference type="EMBL" id="KX118105">
    <property type="protein sequence ID" value="AOB42353.1"/>
    <property type="molecule type" value="Genomic_DNA"/>
</dbReference>
<evidence type="ECO:0000256" key="1">
    <source>
        <dbReference type="ARBA" id="ARBA00009913"/>
    </source>
</evidence>
<dbReference type="SMART" id="SM00857">
    <property type="entry name" value="Resolvase"/>
    <property type="match status" value="1"/>
</dbReference>
<dbReference type="InterPro" id="IPR006119">
    <property type="entry name" value="Resolv_N"/>
</dbReference>
<geneLocation type="plasmid" evidence="3">
    <name>IHIT7853-OXA-23</name>
</geneLocation>
<dbReference type="PROSITE" id="PS51736">
    <property type="entry name" value="RECOMBINASES_3"/>
    <property type="match status" value="1"/>
</dbReference>
<dbReference type="PANTHER" id="PTHR30461">
    <property type="entry name" value="DNA-INVERTASE FROM LAMBDOID PROPHAGE"/>
    <property type="match status" value="1"/>
</dbReference>
<dbReference type="GO" id="GO:0003677">
    <property type="term" value="F:DNA binding"/>
    <property type="evidence" value="ECO:0007669"/>
    <property type="project" value="InterPro"/>
</dbReference>
<organism evidence="3">
    <name type="scientific">Acinetobacter baumannii</name>
    <dbReference type="NCBI Taxonomy" id="470"/>
    <lineage>
        <taxon>Bacteria</taxon>
        <taxon>Pseudomonadati</taxon>
        <taxon>Pseudomonadota</taxon>
        <taxon>Gammaproteobacteria</taxon>
        <taxon>Moraxellales</taxon>
        <taxon>Moraxellaceae</taxon>
        <taxon>Acinetobacter</taxon>
        <taxon>Acinetobacter calcoaceticus/baumannii complex</taxon>
    </lineage>
</organism>
<dbReference type="PANTHER" id="PTHR30461:SF26">
    <property type="entry name" value="RESOLVASE HOMOLOG YNEB"/>
    <property type="match status" value="1"/>
</dbReference>
<name>A0A1B2RCM1_ACIBA</name>
<evidence type="ECO:0000313" key="3">
    <source>
        <dbReference type="EMBL" id="AOB42353.1"/>
    </source>
</evidence>
<evidence type="ECO:0000259" key="2">
    <source>
        <dbReference type="PROSITE" id="PS51736"/>
    </source>
</evidence>
<keyword evidence="3" id="KW-0614">Plasmid</keyword>
<dbReference type="AlphaFoldDB" id="A0A1B2RCM1"/>
<reference evidence="3" key="1">
    <citation type="journal article" date="2016" name="Gut Pathog.">
        <title>Genome sequence of OXA-23 producing Acinetobacter baumannii IHIT7853, a carbapenem-resistant strain from a cat belonging to international clone IC1.</title>
        <authorList>
            <person name="Ewers C."/>
            <person name="Klotz P."/>
            <person name="Scheufen S."/>
            <person name="Leidner U."/>
            <person name="Gottig S."/>
            <person name="Semmler T."/>
        </authorList>
    </citation>
    <scope>NUCLEOTIDE SEQUENCE</scope>
    <source>
        <strain evidence="3">IHIT7853</strain>
        <plasmid evidence="3">IHIT7853-OXA-23</plasmid>
    </source>
</reference>
<protein>
    <submittedName>
        <fullName evidence="3">Resolvase</fullName>
    </submittedName>
</protein>
<dbReference type="Gene3D" id="3.40.50.1390">
    <property type="entry name" value="Resolvase, N-terminal catalytic domain"/>
    <property type="match status" value="1"/>
</dbReference>
<proteinExistence type="inferred from homology"/>
<dbReference type="CDD" id="cd03768">
    <property type="entry name" value="SR_ResInv"/>
    <property type="match status" value="1"/>
</dbReference>
<dbReference type="InterPro" id="IPR050639">
    <property type="entry name" value="SSR_resolvase"/>
</dbReference>
<accession>A0A1B2RCM1</accession>
<dbReference type="Pfam" id="PF00239">
    <property type="entry name" value="Resolvase"/>
    <property type="match status" value="1"/>
</dbReference>
<dbReference type="GO" id="GO:0000150">
    <property type="term" value="F:DNA strand exchange activity"/>
    <property type="evidence" value="ECO:0007669"/>
    <property type="project" value="InterPro"/>
</dbReference>